<evidence type="ECO:0000256" key="1">
    <source>
        <dbReference type="SAM" id="MobiDB-lite"/>
    </source>
</evidence>
<keyword evidence="3" id="KW-1185">Reference proteome</keyword>
<gene>
    <name evidence="2" type="ORF">IAI61_19030</name>
</gene>
<dbReference type="Proteomes" id="UP001518989">
    <property type="component" value="Unassembled WGS sequence"/>
</dbReference>
<reference evidence="2 3" key="1">
    <citation type="submission" date="2020-09" db="EMBL/GenBank/DDBJ databases">
        <title>Roseomonas.</title>
        <authorList>
            <person name="Zhu W."/>
        </authorList>
    </citation>
    <scope>NUCLEOTIDE SEQUENCE [LARGE SCALE GENOMIC DNA]</scope>
    <source>
        <strain evidence="2 3">573</strain>
    </source>
</reference>
<name>A0ABS3KW81_9PROT</name>
<accession>A0ABS3KW81</accession>
<evidence type="ECO:0000313" key="3">
    <source>
        <dbReference type="Proteomes" id="UP001518989"/>
    </source>
</evidence>
<feature type="compositionally biased region" description="Basic and acidic residues" evidence="1">
    <location>
        <begin position="37"/>
        <end position="58"/>
    </location>
</feature>
<sequence length="528" mass="56969">MGSVLVLLAAPGLDRLARAPGWLSPWRAAQAQPARAEAPRAEQGRAEQNRTEQNRAEPNRAAPQERVVTIVNELGLAMRELYVAPAGNVERATDRLGMDTLPTGASLRLSLGRQSLCLFDLRAVLADGSTRDKRGADLCRNPRVTFGDPSAPLREATVENVTDLALRELYATPATPGGRATERGPDRLGAELVPPDSSFTLRLGRTRDCVYDVTAVFEDDSVEERRRADLCRRARLVFGDPAVPRRELEVANGSGRTMRSLFAATQPVPAGQERTPEQWGPDRIGASPVEAGETLRLRLRARACQADLRAVYEDDTEEVKRGVELCAATGRTLFDGSGIPRAPERLFTLVNRHAAAVEEVYASSVDDTDWGDDKLGGTALERGARQEIMLRGGCQMDLRVVFGTGGAEERRNIDVCATATVVLRPGWVLADKLDVNPGPDQVGPPREGSVRLRNTGSTPLVELYVQAPGAPRGPDRLGATVLGRGETLDFQPPEAVGCTATLFAIFRDGQEAVRPALNLCAGNEVALP</sequence>
<protein>
    <submittedName>
        <fullName evidence="2">Uncharacterized protein</fullName>
    </submittedName>
</protein>
<proteinExistence type="predicted"/>
<dbReference type="EMBL" id="JACTNG010000012">
    <property type="protein sequence ID" value="MBO1081137.1"/>
    <property type="molecule type" value="Genomic_DNA"/>
</dbReference>
<dbReference type="RefSeq" id="WP_207419310.1">
    <property type="nucleotide sequence ID" value="NZ_CP061177.1"/>
</dbReference>
<evidence type="ECO:0000313" key="2">
    <source>
        <dbReference type="EMBL" id="MBO1081137.1"/>
    </source>
</evidence>
<organism evidence="2 3">
    <name type="scientific">Roseomonas haemaphysalidis</name>
    <dbReference type="NCBI Taxonomy" id="2768162"/>
    <lineage>
        <taxon>Bacteria</taxon>
        <taxon>Pseudomonadati</taxon>
        <taxon>Pseudomonadota</taxon>
        <taxon>Alphaproteobacteria</taxon>
        <taxon>Acetobacterales</taxon>
        <taxon>Roseomonadaceae</taxon>
        <taxon>Roseomonas</taxon>
    </lineage>
</organism>
<feature type="region of interest" description="Disordered" evidence="1">
    <location>
        <begin position="28"/>
        <end position="62"/>
    </location>
</feature>
<comment type="caution">
    <text evidence="2">The sequence shown here is derived from an EMBL/GenBank/DDBJ whole genome shotgun (WGS) entry which is preliminary data.</text>
</comment>